<protein>
    <recommendedName>
        <fullName evidence="1">Mannose-6-phosphate isomerase type II C-terminal domain-containing protein</fullName>
    </recommendedName>
</protein>
<dbReference type="GO" id="GO:0009298">
    <property type="term" value="P:GDP-mannose biosynthetic process"/>
    <property type="evidence" value="ECO:0007669"/>
    <property type="project" value="TreeGrafter"/>
</dbReference>
<gene>
    <name evidence="2" type="ORF">LCGC14_2782000</name>
</gene>
<dbReference type="AlphaFoldDB" id="A0A0F9BJK6"/>
<dbReference type="CDD" id="cd02213">
    <property type="entry name" value="cupin_PMI_typeII_C"/>
    <property type="match status" value="1"/>
</dbReference>
<organism evidence="2">
    <name type="scientific">marine sediment metagenome</name>
    <dbReference type="NCBI Taxonomy" id="412755"/>
    <lineage>
        <taxon>unclassified sequences</taxon>
        <taxon>metagenomes</taxon>
        <taxon>ecological metagenomes</taxon>
    </lineage>
</organism>
<dbReference type="InterPro" id="IPR011051">
    <property type="entry name" value="RmlC_Cupin_sf"/>
</dbReference>
<evidence type="ECO:0000313" key="2">
    <source>
        <dbReference type="EMBL" id="KKK84571.1"/>
    </source>
</evidence>
<dbReference type="InterPro" id="IPR014710">
    <property type="entry name" value="RmlC-like_jellyroll"/>
</dbReference>
<feature type="domain" description="Mannose-6-phosphate isomerase type II C-terminal" evidence="1">
    <location>
        <begin position="4"/>
        <end position="114"/>
    </location>
</feature>
<dbReference type="InterPro" id="IPR051161">
    <property type="entry name" value="Mannose-6P_isomerase_type2"/>
</dbReference>
<name>A0A0F9BJK6_9ZZZZ</name>
<dbReference type="PANTHER" id="PTHR46390:SF1">
    <property type="entry name" value="MANNOSE-1-PHOSPHATE GUANYLYLTRANSFERASE"/>
    <property type="match status" value="1"/>
</dbReference>
<comment type="caution">
    <text evidence="2">The sequence shown here is derived from an EMBL/GenBank/DDBJ whole genome shotgun (WGS) entry which is preliminary data.</text>
</comment>
<dbReference type="InterPro" id="IPR001538">
    <property type="entry name" value="Man6P_isomerase-2_C"/>
</dbReference>
<sequence length="119" mass="14020">MKENVEHKIYKRPWGTYQTLKIEKTCQVKWIEVNPKSKLSLQKHKKRSEHWIVAKGKPLITVDKMKKTLNVNDHIFIPIDGVHRIENDTDQKVVIVEVQIGTYLGEDDIIRLEDIYGRT</sequence>
<dbReference type="GO" id="GO:0004475">
    <property type="term" value="F:mannose-1-phosphate guanylyltransferase (GTP) activity"/>
    <property type="evidence" value="ECO:0007669"/>
    <property type="project" value="TreeGrafter"/>
</dbReference>
<dbReference type="PANTHER" id="PTHR46390">
    <property type="entry name" value="MANNOSE-1-PHOSPHATE GUANYLYLTRANSFERASE"/>
    <property type="match status" value="1"/>
</dbReference>
<accession>A0A0F9BJK6</accession>
<dbReference type="SUPFAM" id="SSF51182">
    <property type="entry name" value="RmlC-like cupins"/>
    <property type="match status" value="1"/>
</dbReference>
<evidence type="ECO:0000259" key="1">
    <source>
        <dbReference type="Pfam" id="PF01050"/>
    </source>
</evidence>
<proteinExistence type="predicted"/>
<dbReference type="GO" id="GO:0005976">
    <property type="term" value="P:polysaccharide metabolic process"/>
    <property type="evidence" value="ECO:0007669"/>
    <property type="project" value="InterPro"/>
</dbReference>
<dbReference type="EMBL" id="LAZR01051715">
    <property type="protein sequence ID" value="KKK84571.1"/>
    <property type="molecule type" value="Genomic_DNA"/>
</dbReference>
<dbReference type="Pfam" id="PF01050">
    <property type="entry name" value="MannoseP_isomer"/>
    <property type="match status" value="1"/>
</dbReference>
<reference evidence="2" key="1">
    <citation type="journal article" date="2015" name="Nature">
        <title>Complex archaea that bridge the gap between prokaryotes and eukaryotes.</title>
        <authorList>
            <person name="Spang A."/>
            <person name="Saw J.H."/>
            <person name="Jorgensen S.L."/>
            <person name="Zaremba-Niedzwiedzka K."/>
            <person name="Martijn J."/>
            <person name="Lind A.E."/>
            <person name="van Eijk R."/>
            <person name="Schleper C."/>
            <person name="Guy L."/>
            <person name="Ettema T.J."/>
        </authorList>
    </citation>
    <scope>NUCLEOTIDE SEQUENCE</scope>
</reference>
<dbReference type="Gene3D" id="2.60.120.10">
    <property type="entry name" value="Jelly Rolls"/>
    <property type="match status" value="1"/>
</dbReference>